<dbReference type="Pfam" id="PF26125">
    <property type="entry name" value="AcrVA2-like"/>
    <property type="match status" value="1"/>
</dbReference>
<proteinExistence type="predicted"/>
<gene>
    <name evidence="1" type="ORF">JFN94_18570</name>
</gene>
<dbReference type="AlphaFoldDB" id="A0A7T6VL48"/>
<dbReference type="Proteomes" id="UP000596205">
    <property type="component" value="Chromosome 2"/>
</dbReference>
<dbReference type="RefSeq" id="WP_175796566.1">
    <property type="nucleotide sequence ID" value="NZ_CADEUA010000045.1"/>
</dbReference>
<dbReference type="InterPro" id="IPR058915">
    <property type="entry name" value="AcrVA2-like"/>
</dbReference>
<accession>A0A7T6VL48</accession>
<evidence type="ECO:0000313" key="1">
    <source>
        <dbReference type="EMBL" id="QQK05900.1"/>
    </source>
</evidence>
<sequence>MTTPDSLEPSGIALPDKPLFSEGHELDVFGDALDTPDLFSLAMTASLELRGKPVICQDLLPELSMRIEARPLSPDSGPAELMQYSSQAWRSVAEVLIQRHGRLEVNECVTLTATAGVQVVLARTSGQPVLPPHAMRIRVEYSPVIVARFHVARHDMPLIQQAHRTTTPFASVKQPGPTRLVPDTPSIADLIRAALLKTEQAADDRFARLPMPVRYRACGALDAWTRVRQAAGQSGAEFTQRLREDPISLMRSDFGTYLEWWSNGSPTLFRSTHDRVRAHGTLCWQMFDACEGVLFEPTPPLHHLLDDAFIAEDVPVGTIELPADTMCIIPDPSWWGHRGGLDVIMLFRRGPGSHSGYATSDVINVMFWTDVRAEDWLETGYIAIPLDDPQKTIRQFLDDIGTDLTQKQQADADTIATTVQHWRRVLDYAIKMLLYLATGEAQVVQDRAYTTAPREFGGLGKRKRTERLAQIEMLYDRHVIGPAVLDAAPAPSSPSDGVHREVRGHWRRPHFKMQPHGPQRSLRKLVFIGPKKPGRSVPCWGSRLCLV</sequence>
<evidence type="ECO:0000313" key="2">
    <source>
        <dbReference type="Proteomes" id="UP000596205"/>
    </source>
</evidence>
<name>A0A7T6VL48_9BURK</name>
<protein>
    <submittedName>
        <fullName evidence="1">Uncharacterized protein</fullName>
    </submittedName>
</protein>
<dbReference type="KEGG" id="bann:JFN94_18570"/>
<organism evidence="1 2">
    <name type="scientific">Burkholderia anthina</name>
    <dbReference type="NCBI Taxonomy" id="179879"/>
    <lineage>
        <taxon>Bacteria</taxon>
        <taxon>Pseudomonadati</taxon>
        <taxon>Pseudomonadota</taxon>
        <taxon>Betaproteobacteria</taxon>
        <taxon>Burkholderiales</taxon>
        <taxon>Burkholderiaceae</taxon>
        <taxon>Burkholderia</taxon>
        <taxon>Burkholderia cepacia complex</taxon>
    </lineage>
</organism>
<dbReference type="EMBL" id="CP066770">
    <property type="protein sequence ID" value="QQK05900.1"/>
    <property type="molecule type" value="Genomic_DNA"/>
</dbReference>
<reference evidence="1 2" key="1">
    <citation type="submission" date="2020-12" db="EMBL/GenBank/DDBJ databases">
        <title>Complete genome sequence of Burkholderia anthina BJQ0011.</title>
        <authorList>
            <person name="Xu Y."/>
        </authorList>
    </citation>
    <scope>NUCLEOTIDE SEQUENCE [LARGE SCALE GENOMIC DNA]</scope>
    <source>
        <strain evidence="1 2">BJQ0011</strain>
    </source>
</reference>